<keyword evidence="4" id="KW-1185">Reference proteome</keyword>
<dbReference type="InterPro" id="IPR003325">
    <property type="entry name" value="TerD"/>
</dbReference>
<dbReference type="Gene3D" id="2.60.60.30">
    <property type="entry name" value="sav2460 like domains"/>
    <property type="match status" value="1"/>
</dbReference>
<reference evidence="3 4" key="1">
    <citation type="submission" date="2020-02" db="EMBL/GenBank/DDBJ databases">
        <title>Genome sequences of Thiorhodococcus mannitoliphagus and Thiorhodococcus minor, purple sulfur photosynthetic bacteria in the gammaproteobacterial family, Chromatiaceae.</title>
        <authorList>
            <person name="Aviles F.A."/>
            <person name="Meyer T.E."/>
            <person name="Kyndt J.A."/>
        </authorList>
    </citation>
    <scope>NUCLEOTIDE SEQUENCE [LARGE SCALE GENOMIC DNA]</scope>
    <source>
        <strain evidence="3 4">DSM 11518</strain>
    </source>
</reference>
<proteinExistence type="predicted"/>
<dbReference type="RefSeq" id="WP_164455800.1">
    <property type="nucleotide sequence ID" value="NZ_JAAIJQ010000109.1"/>
</dbReference>
<gene>
    <name evidence="3" type="ORF">G3446_23265</name>
</gene>
<protein>
    <submittedName>
        <fullName evidence="3">TerD family protein</fullName>
    </submittedName>
</protein>
<dbReference type="EMBL" id="JAAIJQ010000109">
    <property type="protein sequence ID" value="NEV64753.1"/>
    <property type="molecule type" value="Genomic_DNA"/>
</dbReference>
<comment type="caution">
    <text evidence="3">The sequence shown here is derived from an EMBL/GenBank/DDBJ whole genome shotgun (WGS) entry which is preliminary data.</text>
</comment>
<dbReference type="Proteomes" id="UP000483379">
    <property type="component" value="Unassembled WGS sequence"/>
</dbReference>
<name>A0A6M0K757_9GAMM</name>
<dbReference type="PANTHER" id="PTHR32097:SF17">
    <property type="entry name" value="CAMP-BINDING PROTEIN 1-RELATED"/>
    <property type="match status" value="1"/>
</dbReference>
<sequence length="196" mass="20741">MGINLQKGQKISLEKEAGGGLSKIVMGLGWDAAKGKGGMLGGLFGGGGGSIDLDASCLMFDDGGNLTDTVWFRQLRSKDGSIQHTGDNLTGEGEGDDEQIIVDLTAVPAGIKSLVFTVNNFTGQDFSQVENAFCRIVNGANDSEIARYDLSCQGGHNAMIMAKVYRHGGEWKMHAIGETGQGRTAEQLLPQVKPHL</sequence>
<dbReference type="AlphaFoldDB" id="A0A6M0K757"/>
<evidence type="ECO:0000313" key="4">
    <source>
        <dbReference type="Proteomes" id="UP000483379"/>
    </source>
</evidence>
<dbReference type="CDD" id="cd06974">
    <property type="entry name" value="TerD_like"/>
    <property type="match status" value="1"/>
</dbReference>
<dbReference type="Pfam" id="PF02342">
    <property type="entry name" value="TerD"/>
    <property type="match status" value="1"/>
</dbReference>
<evidence type="ECO:0000256" key="1">
    <source>
        <dbReference type="ARBA" id="ARBA00022686"/>
    </source>
</evidence>
<dbReference type="GO" id="GO:0046690">
    <property type="term" value="P:response to tellurium ion"/>
    <property type="evidence" value="ECO:0007669"/>
    <property type="project" value="UniProtKB-KW"/>
</dbReference>
<evidence type="ECO:0000259" key="2">
    <source>
        <dbReference type="Pfam" id="PF02342"/>
    </source>
</evidence>
<organism evidence="3 4">
    <name type="scientific">Thiorhodococcus minor</name>
    <dbReference type="NCBI Taxonomy" id="57489"/>
    <lineage>
        <taxon>Bacteria</taxon>
        <taxon>Pseudomonadati</taxon>
        <taxon>Pseudomonadota</taxon>
        <taxon>Gammaproteobacteria</taxon>
        <taxon>Chromatiales</taxon>
        <taxon>Chromatiaceae</taxon>
        <taxon>Thiorhodococcus</taxon>
    </lineage>
</organism>
<accession>A0A6M0K757</accession>
<dbReference type="PANTHER" id="PTHR32097">
    <property type="entry name" value="CAMP-BINDING PROTEIN 1-RELATED"/>
    <property type="match status" value="1"/>
</dbReference>
<keyword evidence="1" id="KW-0778">Tellurium resistance</keyword>
<evidence type="ECO:0000313" key="3">
    <source>
        <dbReference type="EMBL" id="NEV64753.1"/>
    </source>
</evidence>
<dbReference type="InterPro" id="IPR051324">
    <property type="entry name" value="Stress/Tellurium_Resist"/>
</dbReference>
<feature type="domain" description="TerD" evidence="2">
    <location>
        <begin position="1"/>
        <end position="182"/>
    </location>
</feature>